<dbReference type="InterPro" id="IPR036998">
    <property type="entry name" value="Porin_LamB_sf"/>
</dbReference>
<dbReference type="PANTHER" id="PTHR38762">
    <property type="entry name" value="CRYPTIC OUTER MEMBRANE PORIN BGLH-RELATED"/>
    <property type="match status" value="1"/>
</dbReference>
<dbReference type="GO" id="GO:0046930">
    <property type="term" value="C:pore complex"/>
    <property type="evidence" value="ECO:0007669"/>
    <property type="project" value="UniProtKB-KW"/>
</dbReference>
<evidence type="ECO:0000313" key="12">
    <source>
        <dbReference type="Proteomes" id="UP000031012"/>
    </source>
</evidence>
<dbReference type="GO" id="GO:0015144">
    <property type="term" value="F:carbohydrate transmembrane transporter activity"/>
    <property type="evidence" value="ECO:0007669"/>
    <property type="project" value="TreeGrafter"/>
</dbReference>
<evidence type="ECO:0000256" key="10">
    <source>
        <dbReference type="SAM" id="SignalP"/>
    </source>
</evidence>
<accession>A0A0B2UA76</accession>
<name>A0A0B2UA76_9GAMM</name>
<evidence type="ECO:0000256" key="1">
    <source>
        <dbReference type="ARBA" id="ARBA00004571"/>
    </source>
</evidence>
<dbReference type="InterPro" id="IPR003192">
    <property type="entry name" value="Porin_LamB"/>
</dbReference>
<keyword evidence="6" id="KW-0406">Ion transport</keyword>
<keyword evidence="9" id="KW-0998">Cell outer membrane</keyword>
<comment type="similarity">
    <text evidence="2">Belongs to the porin LamB (TC 1.B.3) family.</text>
</comment>
<dbReference type="GO" id="GO:0009279">
    <property type="term" value="C:cell outer membrane"/>
    <property type="evidence" value="ECO:0007669"/>
    <property type="project" value="UniProtKB-SubCell"/>
</dbReference>
<evidence type="ECO:0000256" key="9">
    <source>
        <dbReference type="ARBA" id="ARBA00023237"/>
    </source>
</evidence>
<dbReference type="Gene3D" id="2.40.170.10">
    <property type="entry name" value="Porin, LamB type"/>
    <property type="match status" value="1"/>
</dbReference>
<comment type="subcellular location">
    <subcellularLocation>
        <location evidence="1">Cell outer membrane</location>
        <topology evidence="1">Multi-pass membrane protein</topology>
    </subcellularLocation>
</comment>
<dbReference type="InterPro" id="IPR050286">
    <property type="entry name" value="G_neg_Bact_CarbUptk_Porin"/>
</dbReference>
<sequence>MKNIKWILGTLTLISSQASMALETHGYLRTGIGSSNNGNTQECFQLTGAPSKYRLGNECEQYGEIFAKQKLITLSDQSRISINGMLQAYNPYGQSLTFNNDNGFTRLNQAYLEWENISFLNGGNIWAGRRYYNRNDSHMTDFYYWNQSGTGFGIDKYKFKDFSLSYVFSRKDNDFQKEYANRHDLTIGDIKITPSNTLNVGLSVIDAEQNGWALTLQDTTAHILNGKNTFVLQYGEGPGTGLSYTGKTDLDKSNNAFRVMDILDWESDNQLFNGQAQLVYQKNKFDHQDDVDWLSVGSRASYIFHDHFKISAEVGYDEIKEGNETRNLTKITFAPTWSFNGTKYYDRPELRVYYTYALWNDAEQKTRDVLNPNGEFVHQSNGSNFGVQLEYWW</sequence>
<reference evidence="11 12" key="1">
    <citation type="submission" date="2014-03" db="EMBL/GenBank/DDBJ databases">
        <title>Genome sequence of the diesel-degrader and plant-growth promoter Acinetobacter oleivorans PF-1 isolated from the roots of poplar tree.</title>
        <authorList>
            <person name="Gkorezis P."/>
            <person name="van Hamme J."/>
            <person name="Rineau F."/>
            <person name="Vangronsveld J."/>
            <person name="Francetti A."/>
        </authorList>
    </citation>
    <scope>NUCLEOTIDE SEQUENCE [LARGE SCALE GENOMIC DNA]</scope>
    <source>
        <strain evidence="11 12">PF1</strain>
    </source>
</reference>
<keyword evidence="8" id="KW-0472">Membrane</keyword>
<evidence type="ECO:0000256" key="8">
    <source>
        <dbReference type="ARBA" id="ARBA00023136"/>
    </source>
</evidence>
<dbReference type="SUPFAM" id="SSF56935">
    <property type="entry name" value="Porins"/>
    <property type="match status" value="1"/>
</dbReference>
<protein>
    <submittedName>
        <fullName evidence="11">Maltoporin</fullName>
    </submittedName>
</protein>
<evidence type="ECO:0000256" key="3">
    <source>
        <dbReference type="ARBA" id="ARBA00022448"/>
    </source>
</evidence>
<keyword evidence="3" id="KW-0813">Transport</keyword>
<dbReference type="Pfam" id="PF02264">
    <property type="entry name" value="LamB"/>
    <property type="match status" value="1"/>
</dbReference>
<keyword evidence="5" id="KW-0812">Transmembrane</keyword>
<gene>
    <name evidence="11" type="ORF">DH17_02740</name>
</gene>
<proteinExistence type="inferred from homology"/>
<evidence type="ECO:0000256" key="2">
    <source>
        <dbReference type="ARBA" id="ARBA00007055"/>
    </source>
</evidence>
<organism evidence="11 12">
    <name type="scientific">Acinetobacter oleivorans</name>
    <dbReference type="NCBI Taxonomy" id="1148157"/>
    <lineage>
        <taxon>Bacteria</taxon>
        <taxon>Pseudomonadati</taxon>
        <taxon>Pseudomonadota</taxon>
        <taxon>Gammaproteobacteria</taxon>
        <taxon>Moraxellales</taxon>
        <taxon>Moraxellaceae</taxon>
        <taxon>Acinetobacter</taxon>
    </lineage>
</organism>
<dbReference type="Proteomes" id="UP000031012">
    <property type="component" value="Unassembled WGS sequence"/>
</dbReference>
<dbReference type="CDD" id="cd01346">
    <property type="entry name" value="Maltoporin-like"/>
    <property type="match status" value="1"/>
</dbReference>
<dbReference type="PANTHER" id="PTHR38762:SF1">
    <property type="entry name" value="CRYPTIC OUTER MEMBRANE PORIN BGLH-RELATED"/>
    <property type="match status" value="1"/>
</dbReference>
<dbReference type="EMBL" id="JHQK01000013">
    <property type="protein sequence ID" value="KHN66258.1"/>
    <property type="molecule type" value="Genomic_DNA"/>
</dbReference>
<comment type="caution">
    <text evidence="11">The sequence shown here is derived from an EMBL/GenBank/DDBJ whole genome shotgun (WGS) entry which is preliminary data.</text>
</comment>
<dbReference type="GO" id="GO:0015774">
    <property type="term" value="P:polysaccharide transport"/>
    <property type="evidence" value="ECO:0007669"/>
    <property type="project" value="TreeGrafter"/>
</dbReference>
<dbReference type="GO" id="GO:0015288">
    <property type="term" value="F:porin activity"/>
    <property type="evidence" value="ECO:0007669"/>
    <property type="project" value="UniProtKB-KW"/>
</dbReference>
<evidence type="ECO:0000313" key="11">
    <source>
        <dbReference type="EMBL" id="KHN66258.1"/>
    </source>
</evidence>
<evidence type="ECO:0000256" key="6">
    <source>
        <dbReference type="ARBA" id="ARBA00023065"/>
    </source>
</evidence>
<evidence type="ECO:0000256" key="7">
    <source>
        <dbReference type="ARBA" id="ARBA00023114"/>
    </source>
</evidence>
<keyword evidence="4" id="KW-1134">Transmembrane beta strand</keyword>
<feature type="chain" id="PRO_5002095464" evidence="10">
    <location>
        <begin position="22"/>
        <end position="393"/>
    </location>
</feature>
<evidence type="ECO:0000256" key="5">
    <source>
        <dbReference type="ARBA" id="ARBA00022692"/>
    </source>
</evidence>
<dbReference type="GO" id="GO:0006811">
    <property type="term" value="P:monoatomic ion transport"/>
    <property type="evidence" value="ECO:0007669"/>
    <property type="project" value="UniProtKB-KW"/>
</dbReference>
<feature type="signal peptide" evidence="10">
    <location>
        <begin position="1"/>
        <end position="21"/>
    </location>
</feature>
<dbReference type="AlphaFoldDB" id="A0A0B2UA76"/>
<keyword evidence="7" id="KW-0626">Porin</keyword>
<evidence type="ECO:0000256" key="4">
    <source>
        <dbReference type="ARBA" id="ARBA00022452"/>
    </source>
</evidence>
<keyword evidence="10" id="KW-0732">Signal</keyword>